<dbReference type="PANTHER" id="PTHR34806">
    <property type="entry name" value="HIGH-AFFINITY NITRATE TRANSPORTER 3.2"/>
    <property type="match status" value="1"/>
</dbReference>
<protein>
    <submittedName>
        <fullName evidence="3">Uncharacterized protein</fullName>
    </submittedName>
</protein>
<dbReference type="InterPro" id="IPR016605">
    <property type="entry name" value="Transptr_NO3_Nar2"/>
</dbReference>
<organism evidence="3 4">
    <name type="scientific">Coccomyxa subellipsoidea (strain C-169)</name>
    <name type="common">Green microalga</name>
    <dbReference type="NCBI Taxonomy" id="574566"/>
    <lineage>
        <taxon>Eukaryota</taxon>
        <taxon>Viridiplantae</taxon>
        <taxon>Chlorophyta</taxon>
        <taxon>core chlorophytes</taxon>
        <taxon>Trebouxiophyceae</taxon>
        <taxon>Trebouxiophyceae incertae sedis</taxon>
        <taxon>Coccomyxaceae</taxon>
        <taxon>Coccomyxa</taxon>
        <taxon>Coccomyxa subellipsoidea</taxon>
    </lineage>
</organism>
<comment type="caution">
    <text evidence="3">The sequence shown here is derived from an EMBL/GenBank/DDBJ whole genome shotgun (WGS) entry which is preliminary data.</text>
</comment>
<keyword evidence="2" id="KW-0732">Signal</keyword>
<feature type="signal peptide" evidence="2">
    <location>
        <begin position="1"/>
        <end position="20"/>
    </location>
</feature>
<dbReference type="EMBL" id="AGSI01000011">
    <property type="protein sequence ID" value="EIE21840.1"/>
    <property type="molecule type" value="Genomic_DNA"/>
</dbReference>
<dbReference type="OrthoDB" id="510280at2759"/>
<evidence type="ECO:0000256" key="2">
    <source>
        <dbReference type="SAM" id="SignalP"/>
    </source>
</evidence>
<proteinExistence type="predicted"/>
<dbReference type="GO" id="GO:0015112">
    <property type="term" value="F:nitrate transmembrane transporter activity"/>
    <property type="evidence" value="ECO:0007669"/>
    <property type="project" value="TreeGrafter"/>
</dbReference>
<keyword evidence="1" id="KW-0472">Membrane</keyword>
<dbReference type="KEGG" id="csl:COCSUDRAFT_47957"/>
<dbReference type="GeneID" id="17039825"/>
<feature type="chain" id="PRO_5003637252" evidence="2">
    <location>
        <begin position="21"/>
        <end position="211"/>
    </location>
</feature>
<name>I0YTX1_COCSC</name>
<dbReference type="GO" id="GO:0010167">
    <property type="term" value="P:response to nitrate"/>
    <property type="evidence" value="ECO:0007669"/>
    <property type="project" value="InterPro"/>
</dbReference>
<gene>
    <name evidence="3" type="ORF">COCSUDRAFT_47957</name>
</gene>
<sequence length="211" mass="22916">MASLLLRVVLCVALATAVSCAPIKLASLPKNITVKVTGFEEHGEMMKAGPPCMDQTFGHCPSVQAEEGVVMVSYSVPDFLQKPNATVSIVACFSTFSQYDRAWRKGNPLNLAAAKDCQNVAKKGLTAFSGNVTFTPNEKVPHSTMYMRAYLKCLQPDGSMQYCAYGNSAGYFEVQKVNDIPIGLEVAVGICCCISPIMLVIAYFIEKKKKH</sequence>
<dbReference type="RefSeq" id="XP_005646384.1">
    <property type="nucleotide sequence ID" value="XM_005646327.1"/>
</dbReference>
<accession>I0YTX1</accession>
<keyword evidence="1" id="KW-1133">Transmembrane helix</keyword>
<evidence type="ECO:0000256" key="1">
    <source>
        <dbReference type="SAM" id="Phobius"/>
    </source>
</evidence>
<keyword evidence="1" id="KW-0812">Transmembrane</keyword>
<reference evidence="3 4" key="1">
    <citation type="journal article" date="2012" name="Genome Biol.">
        <title>The genome of the polar eukaryotic microalga coccomyxa subellipsoidea reveals traits of cold adaptation.</title>
        <authorList>
            <person name="Blanc G."/>
            <person name="Agarkova I."/>
            <person name="Grimwood J."/>
            <person name="Kuo A."/>
            <person name="Brueggeman A."/>
            <person name="Dunigan D."/>
            <person name="Gurnon J."/>
            <person name="Ladunga I."/>
            <person name="Lindquist E."/>
            <person name="Lucas S."/>
            <person name="Pangilinan J."/>
            <person name="Proschold T."/>
            <person name="Salamov A."/>
            <person name="Schmutz J."/>
            <person name="Weeks D."/>
            <person name="Yamada T."/>
            <person name="Claverie J.M."/>
            <person name="Grigoriev I."/>
            <person name="Van Etten J."/>
            <person name="Lomsadze A."/>
            <person name="Borodovsky M."/>
        </authorList>
    </citation>
    <scope>NUCLEOTIDE SEQUENCE [LARGE SCALE GENOMIC DNA]</scope>
    <source>
        <strain evidence="3 4">C-169</strain>
    </source>
</reference>
<keyword evidence="4" id="KW-1185">Reference proteome</keyword>
<dbReference type="Pfam" id="PF16974">
    <property type="entry name" value="NAR2"/>
    <property type="match status" value="1"/>
</dbReference>
<dbReference type="GO" id="GO:0005886">
    <property type="term" value="C:plasma membrane"/>
    <property type="evidence" value="ECO:0007669"/>
    <property type="project" value="TreeGrafter"/>
</dbReference>
<evidence type="ECO:0000313" key="4">
    <source>
        <dbReference type="Proteomes" id="UP000007264"/>
    </source>
</evidence>
<dbReference type="Proteomes" id="UP000007264">
    <property type="component" value="Unassembled WGS sequence"/>
</dbReference>
<feature type="transmembrane region" description="Helical" evidence="1">
    <location>
        <begin position="186"/>
        <end position="205"/>
    </location>
</feature>
<dbReference type="AlphaFoldDB" id="I0YTX1"/>
<dbReference type="PANTHER" id="PTHR34806:SF1">
    <property type="entry name" value="HIGH-AFFINITY NITRATE TRANSPORTER 3.1"/>
    <property type="match status" value="1"/>
</dbReference>
<evidence type="ECO:0000313" key="3">
    <source>
        <dbReference type="EMBL" id="EIE21840.1"/>
    </source>
</evidence>